<reference evidence="3 4" key="1">
    <citation type="submission" date="2016-07" db="EMBL/GenBank/DDBJ databases">
        <title>Pervasive Adenine N6-methylation of Active Genes in Fungi.</title>
        <authorList>
            <consortium name="DOE Joint Genome Institute"/>
            <person name="Mondo S.J."/>
            <person name="Dannebaum R.O."/>
            <person name="Kuo R.C."/>
            <person name="Labutti K."/>
            <person name="Haridas S."/>
            <person name="Kuo A."/>
            <person name="Salamov A."/>
            <person name="Ahrendt S.R."/>
            <person name="Lipzen A."/>
            <person name="Sullivan W."/>
            <person name="Andreopoulos W.B."/>
            <person name="Clum A."/>
            <person name="Lindquist E."/>
            <person name="Daum C."/>
            <person name="Ramamoorthy G.K."/>
            <person name="Gryganskyi A."/>
            <person name="Culley D."/>
            <person name="Magnuson J.K."/>
            <person name="James T.Y."/>
            <person name="O'Malley M.A."/>
            <person name="Stajich J.E."/>
            <person name="Spatafora J.W."/>
            <person name="Visel A."/>
            <person name="Grigoriev I.V."/>
        </authorList>
    </citation>
    <scope>NUCLEOTIDE SEQUENCE [LARGE SCALE GENOMIC DNA]</scope>
    <source>
        <strain evidence="3 4">JEL800</strain>
    </source>
</reference>
<organism evidence="3 4">
    <name type="scientific">Rhizoclosmatium globosum</name>
    <dbReference type="NCBI Taxonomy" id="329046"/>
    <lineage>
        <taxon>Eukaryota</taxon>
        <taxon>Fungi</taxon>
        <taxon>Fungi incertae sedis</taxon>
        <taxon>Chytridiomycota</taxon>
        <taxon>Chytridiomycota incertae sedis</taxon>
        <taxon>Chytridiomycetes</taxon>
        <taxon>Chytridiales</taxon>
        <taxon>Chytriomycetaceae</taxon>
        <taxon>Rhizoclosmatium</taxon>
    </lineage>
</organism>
<keyword evidence="4" id="KW-1185">Reference proteome</keyword>
<keyword evidence="2" id="KW-0732">Signal</keyword>
<dbReference type="Proteomes" id="UP000193642">
    <property type="component" value="Unassembled WGS sequence"/>
</dbReference>
<evidence type="ECO:0000313" key="4">
    <source>
        <dbReference type="Proteomes" id="UP000193642"/>
    </source>
</evidence>
<comment type="caution">
    <text evidence="3">The sequence shown here is derived from an EMBL/GenBank/DDBJ whole genome shotgun (WGS) entry which is preliminary data.</text>
</comment>
<proteinExistence type="predicted"/>
<feature type="compositionally biased region" description="Pro residues" evidence="1">
    <location>
        <begin position="71"/>
        <end position="83"/>
    </location>
</feature>
<sequence length="120" mass="12721">MIARVLAVVLATAVSFVAALPGGGARNNHHIRGINPKQHLSLVTIPTVTVTVTQLFPMDCKTWVKPHPDPRPYPTPTPTPIPSPHKWVPPFKASTALSPKTWTSSAAAPSSSIAPPVIIV</sequence>
<name>A0A1Y2CAD7_9FUNG</name>
<dbReference type="EMBL" id="MCGO01000023">
    <property type="protein sequence ID" value="ORY43991.1"/>
    <property type="molecule type" value="Genomic_DNA"/>
</dbReference>
<gene>
    <name evidence="3" type="ORF">BCR33DRAFT_717114</name>
</gene>
<evidence type="ECO:0000256" key="1">
    <source>
        <dbReference type="SAM" id="MobiDB-lite"/>
    </source>
</evidence>
<accession>A0A1Y2CAD7</accession>
<evidence type="ECO:0000256" key="2">
    <source>
        <dbReference type="SAM" id="SignalP"/>
    </source>
</evidence>
<feature type="signal peptide" evidence="2">
    <location>
        <begin position="1"/>
        <end position="19"/>
    </location>
</feature>
<dbReference type="AlphaFoldDB" id="A0A1Y2CAD7"/>
<feature type="chain" id="PRO_5012372684" evidence="2">
    <location>
        <begin position="20"/>
        <end position="120"/>
    </location>
</feature>
<feature type="region of interest" description="Disordered" evidence="1">
    <location>
        <begin position="66"/>
        <end position="85"/>
    </location>
</feature>
<evidence type="ECO:0000313" key="3">
    <source>
        <dbReference type="EMBL" id="ORY43991.1"/>
    </source>
</evidence>
<protein>
    <submittedName>
        <fullName evidence="3">Uncharacterized protein</fullName>
    </submittedName>
</protein>